<feature type="region of interest" description="Disordered" evidence="11">
    <location>
        <begin position="1"/>
        <end position="92"/>
    </location>
</feature>
<dbReference type="GO" id="GO:0006270">
    <property type="term" value="P:DNA replication initiation"/>
    <property type="evidence" value="ECO:0007669"/>
    <property type="project" value="TreeGrafter"/>
</dbReference>
<feature type="compositionally biased region" description="Polar residues" evidence="11">
    <location>
        <begin position="422"/>
        <end position="434"/>
    </location>
</feature>
<dbReference type="Gene3D" id="3.40.50.300">
    <property type="entry name" value="P-loop containing nucleotide triphosphate hydrolases"/>
    <property type="match status" value="1"/>
</dbReference>
<dbReference type="AlphaFoldDB" id="A0A5C3EZT0"/>
<evidence type="ECO:0000313" key="14">
    <source>
        <dbReference type="Proteomes" id="UP000323386"/>
    </source>
</evidence>
<feature type="compositionally biased region" description="Low complexity" evidence="11">
    <location>
        <begin position="367"/>
        <end position="383"/>
    </location>
</feature>
<evidence type="ECO:0000256" key="7">
    <source>
        <dbReference type="ARBA" id="ARBA00022842"/>
    </source>
</evidence>
<evidence type="ECO:0000256" key="10">
    <source>
        <dbReference type="RuleBase" id="RU365058"/>
    </source>
</evidence>
<dbReference type="GO" id="GO:0005664">
    <property type="term" value="C:nuclear origin of replication recognition complex"/>
    <property type="evidence" value="ECO:0007669"/>
    <property type="project" value="TreeGrafter"/>
</dbReference>
<sequence length="989" mass="106299">MRSRAKAPAAPPIRYHYEPIGPGATQGARPETHYTSFRRTPLATADDAPAQRDQDDDDENEEGDGDDDADGARRRNETAAASSSSSSSKALEGLPAEETFEIGDVVYLPSSYQAPLVGVLTHLWTLDDRVQTEQETIYGVVRLLHWPEWMSTMAKRRMAGLTSKNEVYYTHKAPKVSKRRTQTAIKTGQQVDDFEAGPALHDYSFDVQEIIAKVSIHPSQDECDEAVQQATATATAAATDTDTDADADADAAAGESAPGDARHSRRSKSQVATASSAASRQPKTHCIYKGRSFPTHLFCERAVDPNRELFWKVDWSKVVQRGKQDRRWDLVDQSSDELRALTDQGQRVNDVVEEMTASRELQSSSRGSAAGTPAKAAAGAAGAPYTPRRRSRLAQETSASALSTPTTGRTRRAAAAASTPSKTFSIASEGSVTPSEAEDGDDDDEDDGRRARHRDDDDDEDASGSDDDFKSLSEGGDDDEDDAEVGSGEDDDDDDDDLLRTPSRKRARSSKGPDDLMTPSKRRVLATPRKTLLALNSPAKATATPRSRARLLGIKARNLPHPSLPARPAKMSSLSGEELRQLSAQERAKRLLHVGATPDHLPCREDQYEEIMACVEDAVEEGIGGCVYVSGVPGTGKTATVREVIRNLTERAERNEMNPFSFVEINGMKVADASQAYTLLWSAISGGQKAAPKTALNLLSSHFARVGAANSVGAGAGGAGVGAGPGRAATVVLMDELDQLVTARQDVMYNMFNWPNTRGSRLVVIAVANTMDLPERTLNPKVASRLGMTRIVFMPYTDRQLVEIVKSRLGIASTTTGMGPGGAGAKALAARQRDMETDATRGCKDVFHLDAITYVSKRVSNVSGDARRMLDVCRRAVELVEMRAVASVAAVAAAATGSTSTSNGGNNDAAATATVKAVTIADMKSVLDSMVKSGRVSHILSLPLHGKVLLLSLFSCLRRSGLVEAELVDEDEVRLAFGNDADERLRKML</sequence>
<keyword evidence="8 10" id="KW-0238">DNA-binding</keyword>
<dbReference type="GO" id="GO:0005524">
    <property type="term" value="F:ATP binding"/>
    <property type="evidence" value="ECO:0007669"/>
    <property type="project" value="UniProtKB-KW"/>
</dbReference>
<reference evidence="13 14" key="1">
    <citation type="submission" date="2018-03" db="EMBL/GenBank/DDBJ databases">
        <authorList>
            <person name="Guldener U."/>
        </authorList>
    </citation>
    <scope>NUCLEOTIDE SEQUENCE [LARGE SCALE GENOMIC DNA]</scope>
    <source>
        <strain evidence="13 14">DAOM196992</strain>
    </source>
</reference>
<feature type="region of interest" description="Disordered" evidence="11">
    <location>
        <begin position="223"/>
        <end position="281"/>
    </location>
</feature>
<dbReference type="PANTHER" id="PTHR10763">
    <property type="entry name" value="CELL DIVISION CONTROL PROTEIN 6-RELATED"/>
    <property type="match status" value="1"/>
</dbReference>
<feature type="compositionally biased region" description="Low complexity" evidence="11">
    <location>
        <begin position="230"/>
        <end position="240"/>
    </location>
</feature>
<feature type="region of interest" description="Disordered" evidence="11">
    <location>
        <begin position="355"/>
        <end position="528"/>
    </location>
</feature>
<evidence type="ECO:0000256" key="8">
    <source>
        <dbReference type="ARBA" id="ARBA00023125"/>
    </source>
</evidence>
<dbReference type="GO" id="GO:0046872">
    <property type="term" value="F:metal ion binding"/>
    <property type="evidence" value="ECO:0007669"/>
    <property type="project" value="UniProtKB-KW"/>
</dbReference>
<evidence type="ECO:0000259" key="12">
    <source>
        <dbReference type="SMART" id="SM00382"/>
    </source>
</evidence>
<dbReference type="FunFam" id="3.40.50.300:FF:000199">
    <property type="entry name" value="Origin recognition complex subunit 1"/>
    <property type="match status" value="1"/>
</dbReference>
<dbReference type="InterPro" id="IPR054425">
    <property type="entry name" value="Cdc6_ORC1-like_ATPase_lid"/>
</dbReference>
<dbReference type="OrthoDB" id="1926878at2759"/>
<comment type="function">
    <text evidence="10">Component of the origin recognition complex (ORC) that binds origins of replication. DNA-binding is ATP-dependent, however specific DNA sequences that define origins of replication have not been identified so far. ORC is required to assemble the pre-replication complex necessary to initiate DNA replication.</text>
</comment>
<dbReference type="SMART" id="SM00382">
    <property type="entry name" value="AAA"/>
    <property type="match status" value="1"/>
</dbReference>
<dbReference type="InterPro" id="IPR027417">
    <property type="entry name" value="P-loop_NTPase"/>
</dbReference>
<feature type="domain" description="AAA+ ATPase" evidence="12">
    <location>
        <begin position="623"/>
        <end position="792"/>
    </location>
</feature>
<feature type="compositionally biased region" description="Acidic residues" evidence="11">
    <location>
        <begin position="475"/>
        <end position="497"/>
    </location>
</feature>
<dbReference type="GO" id="GO:0003688">
    <property type="term" value="F:DNA replication origin binding"/>
    <property type="evidence" value="ECO:0007669"/>
    <property type="project" value="UniProtKB-ARBA"/>
</dbReference>
<evidence type="ECO:0000256" key="11">
    <source>
        <dbReference type="SAM" id="MobiDB-lite"/>
    </source>
</evidence>
<comment type="subcellular location">
    <subcellularLocation>
        <location evidence="1 10">Nucleus</location>
    </subcellularLocation>
</comment>
<comment type="similarity">
    <text evidence="2 10">Belongs to the ORC1 family.</text>
</comment>
<keyword evidence="9 10" id="KW-0539">Nucleus</keyword>
<proteinExistence type="inferred from homology"/>
<dbReference type="Pfam" id="PF22606">
    <property type="entry name" value="Cdc6-ORC-like_ATPase_lid"/>
    <property type="match status" value="1"/>
</dbReference>
<feature type="compositionally biased region" description="Acidic residues" evidence="11">
    <location>
        <begin position="436"/>
        <end position="446"/>
    </location>
</feature>
<dbReference type="Proteomes" id="UP000323386">
    <property type="component" value="Unassembled WGS sequence"/>
</dbReference>
<dbReference type="GO" id="GO:0033314">
    <property type="term" value="P:mitotic DNA replication checkpoint signaling"/>
    <property type="evidence" value="ECO:0007669"/>
    <property type="project" value="TreeGrafter"/>
</dbReference>
<comment type="subunit">
    <text evidence="10">ORC is composed of six subunits.</text>
</comment>
<feature type="compositionally biased region" description="Polar residues" evidence="11">
    <location>
        <begin position="269"/>
        <end position="281"/>
    </location>
</feature>
<dbReference type="InterPro" id="IPR050311">
    <property type="entry name" value="ORC1/CDC6"/>
</dbReference>
<evidence type="ECO:0000256" key="4">
    <source>
        <dbReference type="ARBA" id="ARBA00022723"/>
    </source>
</evidence>
<evidence type="ECO:0000256" key="5">
    <source>
        <dbReference type="ARBA" id="ARBA00022741"/>
    </source>
</evidence>
<dbReference type="GO" id="GO:0016887">
    <property type="term" value="F:ATP hydrolysis activity"/>
    <property type="evidence" value="ECO:0007669"/>
    <property type="project" value="InterPro"/>
</dbReference>
<dbReference type="InterPro" id="IPR003593">
    <property type="entry name" value="AAA+_ATPase"/>
</dbReference>
<evidence type="ECO:0000256" key="3">
    <source>
        <dbReference type="ARBA" id="ARBA00022705"/>
    </source>
</evidence>
<feature type="compositionally biased region" description="Low complexity" evidence="11">
    <location>
        <begin position="403"/>
        <end position="421"/>
    </location>
</feature>
<keyword evidence="7" id="KW-0460">Magnesium</keyword>
<dbReference type="Gene3D" id="1.10.8.60">
    <property type="match status" value="1"/>
</dbReference>
<evidence type="ECO:0000256" key="6">
    <source>
        <dbReference type="ARBA" id="ARBA00022840"/>
    </source>
</evidence>
<keyword evidence="5 10" id="KW-0547">Nucleotide-binding</keyword>
<evidence type="ECO:0000256" key="1">
    <source>
        <dbReference type="ARBA" id="ARBA00004123"/>
    </source>
</evidence>
<dbReference type="PANTHER" id="PTHR10763:SF23">
    <property type="entry name" value="ORIGIN RECOGNITION COMPLEX SUBUNIT 1"/>
    <property type="match status" value="1"/>
</dbReference>
<feature type="compositionally biased region" description="Acidic residues" evidence="11">
    <location>
        <begin position="54"/>
        <end position="69"/>
    </location>
</feature>
<accession>A0A5C3EZT0</accession>
<dbReference type="Pfam" id="PF00004">
    <property type="entry name" value="AAA"/>
    <property type="match status" value="1"/>
</dbReference>
<name>A0A5C3EZT0_9BASI</name>
<keyword evidence="3 10" id="KW-0235">DNA replication</keyword>
<evidence type="ECO:0000256" key="9">
    <source>
        <dbReference type="ARBA" id="ARBA00023242"/>
    </source>
</evidence>
<dbReference type="SUPFAM" id="SSF52540">
    <property type="entry name" value="P-loop containing nucleoside triphosphate hydrolases"/>
    <property type="match status" value="1"/>
</dbReference>
<keyword evidence="4" id="KW-0479">Metal-binding</keyword>
<gene>
    <name evidence="13" type="ORF">PSFLO_03174</name>
</gene>
<protein>
    <recommendedName>
        <fullName evidence="10">Origin recognition complex subunit 1</fullName>
    </recommendedName>
</protein>
<keyword evidence="14" id="KW-1185">Reference proteome</keyword>
<dbReference type="InterPro" id="IPR003959">
    <property type="entry name" value="ATPase_AAA_core"/>
</dbReference>
<feature type="compositionally biased region" description="Low complexity" evidence="11">
    <location>
        <begin position="79"/>
        <end position="88"/>
    </location>
</feature>
<evidence type="ECO:0000256" key="2">
    <source>
        <dbReference type="ARBA" id="ARBA00008398"/>
    </source>
</evidence>
<organism evidence="13 14">
    <name type="scientific">Pseudozyma flocculosa</name>
    <dbReference type="NCBI Taxonomy" id="84751"/>
    <lineage>
        <taxon>Eukaryota</taxon>
        <taxon>Fungi</taxon>
        <taxon>Dikarya</taxon>
        <taxon>Basidiomycota</taxon>
        <taxon>Ustilaginomycotina</taxon>
        <taxon>Ustilaginomycetes</taxon>
        <taxon>Ustilaginales</taxon>
        <taxon>Ustilaginaceae</taxon>
        <taxon>Pseudozyma</taxon>
    </lineage>
</organism>
<keyword evidence="6 10" id="KW-0067">ATP-binding</keyword>
<dbReference type="EMBL" id="OOIP01000007">
    <property type="protein sequence ID" value="SPO37698.1"/>
    <property type="molecule type" value="Genomic_DNA"/>
</dbReference>
<evidence type="ECO:0000313" key="13">
    <source>
        <dbReference type="EMBL" id="SPO37698.1"/>
    </source>
</evidence>
<feature type="compositionally biased region" description="Acidic residues" evidence="11">
    <location>
        <begin position="456"/>
        <end position="466"/>
    </location>
</feature>